<dbReference type="Gene3D" id="3.30.40.10">
    <property type="entry name" value="Zinc/RING finger domain, C3HC4 (zinc finger)"/>
    <property type="match status" value="1"/>
</dbReference>
<dbReference type="RefSeq" id="XP_020045521.1">
    <property type="nucleotide sequence ID" value="XM_020195195.1"/>
</dbReference>
<feature type="region of interest" description="Disordered" evidence="8">
    <location>
        <begin position="1"/>
        <end position="25"/>
    </location>
</feature>
<evidence type="ECO:0000256" key="7">
    <source>
        <dbReference type="ARBA" id="ARBA00023136"/>
    </source>
</evidence>
<dbReference type="InterPro" id="IPR011016">
    <property type="entry name" value="Znf_RING-CH"/>
</dbReference>
<dbReference type="Proteomes" id="UP000095038">
    <property type="component" value="Unassembled WGS sequence"/>
</dbReference>
<evidence type="ECO:0000256" key="5">
    <source>
        <dbReference type="ARBA" id="ARBA00022833"/>
    </source>
</evidence>
<feature type="compositionally biased region" description="Low complexity" evidence="8">
    <location>
        <begin position="89"/>
        <end position="107"/>
    </location>
</feature>
<evidence type="ECO:0000256" key="8">
    <source>
        <dbReference type="SAM" id="MobiDB-lite"/>
    </source>
</evidence>
<feature type="compositionally biased region" description="Polar residues" evidence="8">
    <location>
        <begin position="14"/>
        <end position="23"/>
    </location>
</feature>
<dbReference type="STRING" id="1344418.A0A1D2VBX9"/>
<evidence type="ECO:0000256" key="2">
    <source>
        <dbReference type="ARBA" id="ARBA00022692"/>
    </source>
</evidence>
<dbReference type="GO" id="GO:0008270">
    <property type="term" value="F:zinc ion binding"/>
    <property type="evidence" value="ECO:0007669"/>
    <property type="project" value="UniProtKB-KW"/>
</dbReference>
<name>A0A1D2VBX9_9ASCO</name>
<comment type="subcellular location">
    <subcellularLocation>
        <location evidence="1">Membrane</location>
        <topology evidence="1">Multi-pass membrane protein</topology>
    </subcellularLocation>
</comment>
<protein>
    <recommendedName>
        <fullName evidence="10">RING-CH-type domain-containing protein</fullName>
    </recommendedName>
</protein>
<dbReference type="InParanoid" id="A0A1D2VBX9"/>
<evidence type="ECO:0000256" key="4">
    <source>
        <dbReference type="ARBA" id="ARBA00022771"/>
    </source>
</evidence>
<keyword evidence="2 9" id="KW-0812">Transmembrane</keyword>
<dbReference type="AlphaFoldDB" id="A0A1D2VBX9"/>
<dbReference type="OrthoDB" id="5817083at2759"/>
<feature type="domain" description="RING-CH-type" evidence="10">
    <location>
        <begin position="26"/>
        <end position="95"/>
    </location>
</feature>
<evidence type="ECO:0000256" key="3">
    <source>
        <dbReference type="ARBA" id="ARBA00022723"/>
    </source>
</evidence>
<keyword evidence="3" id="KW-0479">Metal-binding</keyword>
<evidence type="ECO:0000313" key="12">
    <source>
        <dbReference type="Proteomes" id="UP000095038"/>
    </source>
</evidence>
<feature type="transmembrane region" description="Helical" evidence="9">
    <location>
        <begin position="207"/>
        <end position="233"/>
    </location>
</feature>
<dbReference type="SMART" id="SM00744">
    <property type="entry name" value="RINGv"/>
    <property type="match status" value="1"/>
</dbReference>
<keyword evidence="4" id="KW-0863">Zinc-finger</keyword>
<gene>
    <name evidence="11" type="ORF">ASCRUDRAFT_9611</name>
</gene>
<feature type="region of interest" description="Disordered" evidence="8">
    <location>
        <begin position="83"/>
        <end position="113"/>
    </location>
</feature>
<evidence type="ECO:0000259" key="10">
    <source>
        <dbReference type="PROSITE" id="PS51292"/>
    </source>
</evidence>
<keyword evidence="7 9" id="KW-0472">Membrane</keyword>
<dbReference type="EMBL" id="KV454487">
    <property type="protein sequence ID" value="ODV59214.1"/>
    <property type="molecule type" value="Genomic_DNA"/>
</dbReference>
<evidence type="ECO:0000256" key="9">
    <source>
        <dbReference type="SAM" id="Phobius"/>
    </source>
</evidence>
<dbReference type="InterPro" id="IPR013083">
    <property type="entry name" value="Znf_RING/FYVE/PHD"/>
</dbReference>
<keyword evidence="6 9" id="KW-1133">Transmembrane helix</keyword>
<reference evidence="12" key="1">
    <citation type="submission" date="2016-05" db="EMBL/GenBank/DDBJ databases">
        <title>Comparative genomics of biotechnologically important yeasts.</title>
        <authorList>
            <consortium name="DOE Joint Genome Institute"/>
            <person name="Riley R."/>
            <person name="Haridas S."/>
            <person name="Wolfe K.H."/>
            <person name="Lopes M.R."/>
            <person name="Hittinger C.T."/>
            <person name="Goker M."/>
            <person name="Salamov A."/>
            <person name="Wisecaver J."/>
            <person name="Long T.M."/>
            <person name="Aerts A.L."/>
            <person name="Barry K."/>
            <person name="Choi C."/>
            <person name="Clum A."/>
            <person name="Coughlan A.Y."/>
            <person name="Deshpande S."/>
            <person name="Douglass A.P."/>
            <person name="Hanson S.J."/>
            <person name="Klenk H.-P."/>
            <person name="Labutti K."/>
            <person name="Lapidus A."/>
            <person name="Lindquist E."/>
            <person name="Lipzen A."/>
            <person name="Meier-Kolthoff J.P."/>
            <person name="Ohm R.A."/>
            <person name="Otillar R.P."/>
            <person name="Pangilinan J."/>
            <person name="Peng Y."/>
            <person name="Rokas A."/>
            <person name="Rosa C.A."/>
            <person name="Scheuner C."/>
            <person name="Sibirny A.A."/>
            <person name="Slot J.C."/>
            <person name="Stielow J.B."/>
            <person name="Sun H."/>
            <person name="Kurtzman C.P."/>
            <person name="Blackwell M."/>
            <person name="Grigoriev I.V."/>
            <person name="Jeffries T.W."/>
        </authorList>
    </citation>
    <scope>NUCLEOTIDE SEQUENCE [LARGE SCALE GENOMIC DNA]</scope>
    <source>
        <strain evidence="12">DSM 1968</strain>
    </source>
</reference>
<dbReference type="GO" id="GO:0016020">
    <property type="term" value="C:membrane"/>
    <property type="evidence" value="ECO:0007669"/>
    <property type="project" value="UniProtKB-SubCell"/>
</dbReference>
<evidence type="ECO:0000256" key="6">
    <source>
        <dbReference type="ARBA" id="ARBA00022989"/>
    </source>
</evidence>
<keyword evidence="12" id="KW-1185">Reference proteome</keyword>
<evidence type="ECO:0000313" key="11">
    <source>
        <dbReference type="EMBL" id="ODV59214.1"/>
    </source>
</evidence>
<dbReference type="PROSITE" id="PS51292">
    <property type="entry name" value="ZF_RING_CH"/>
    <property type="match status" value="1"/>
</dbReference>
<proteinExistence type="predicted"/>
<organism evidence="11 12">
    <name type="scientific">Ascoidea rubescens DSM 1968</name>
    <dbReference type="NCBI Taxonomy" id="1344418"/>
    <lineage>
        <taxon>Eukaryota</taxon>
        <taxon>Fungi</taxon>
        <taxon>Dikarya</taxon>
        <taxon>Ascomycota</taxon>
        <taxon>Saccharomycotina</taxon>
        <taxon>Saccharomycetes</taxon>
        <taxon>Ascoideaceae</taxon>
        <taxon>Ascoidea</taxon>
    </lineage>
</organism>
<sequence>MPSPFASNNNSSSILESTPSVSTHHNESETDRRCWICLCSGDEPPPMGTRSDAHDWVHPCGCSLVAHRRCLLDWFSEMDLKLRQDPDNNDNNRNNNANANRNDNAGNMEDEENENEFEINIEANLQDIIQGDQPNGNNQTTTLNFSLGSFFLRILGLDSLSTQKPQTIVDIRCPQCKDPIFITIPSSRLVSLKSSLTQHIRKLIKNFSLIITTTSIVGGIYLGVTFILSISGYSTLDRLVPESIKLKIFNVPFSPFYRNFADSLDKNLVPFSKVYLVNTIPIYMLTLRAYPTSLTQEVFLHFFPFIFLNNTQYYPYNSYVNPFINVNKNVNWFKSIKQTFKEKSPLRFLFFFTPLRYAYNIFFKYTFNRVYYKWVNSVRPCFIADRISVDSIREVEREREEETQYLINKEEIEKNFKEEIKQKYQKLVENSGNRPNFLTIIYGKIMMKIKFLLFNPLLSIRWQRFKRELVCVSNNDYSNVFRYNSKFLTLGTTFLWPYFGRFVSDNLLAFIPNLNSFLAKYSETPDESSFVRNLLGCLVVVLLKDLSNLFFTYIKTKQWKKVDVLEFGSAKWRSALTEKIIKRIYIN</sequence>
<keyword evidence="5" id="KW-0862">Zinc</keyword>
<evidence type="ECO:0000256" key="1">
    <source>
        <dbReference type="ARBA" id="ARBA00004141"/>
    </source>
</evidence>
<dbReference type="Pfam" id="PF12906">
    <property type="entry name" value="RINGv"/>
    <property type="match status" value="1"/>
</dbReference>
<accession>A0A1D2VBX9</accession>
<dbReference type="GeneID" id="30968831"/>
<dbReference type="PANTHER" id="PTHR46283">
    <property type="entry name" value="E3 UBIQUITIN-PROTEIN LIGASE MARCH5"/>
    <property type="match status" value="1"/>
</dbReference>